<dbReference type="PANTHER" id="PTHR47264">
    <property type="entry name" value="OS01G0128800 PROTEIN"/>
    <property type="match status" value="1"/>
</dbReference>
<gene>
    <name evidence="3" type="ORF">AMSG_09224</name>
</gene>
<dbReference type="GeneID" id="25567727"/>
<dbReference type="OrthoDB" id="67700at2759"/>
<evidence type="ECO:0000313" key="3">
    <source>
        <dbReference type="EMBL" id="KNC53147.1"/>
    </source>
</evidence>
<dbReference type="RefSeq" id="XP_013754620.1">
    <property type="nucleotide sequence ID" value="XM_013899166.1"/>
</dbReference>
<dbReference type="SMART" id="SM00239">
    <property type="entry name" value="C2"/>
    <property type="match status" value="4"/>
</dbReference>
<feature type="domain" description="C2" evidence="2">
    <location>
        <begin position="453"/>
        <end position="566"/>
    </location>
</feature>
<evidence type="ECO:0000259" key="2">
    <source>
        <dbReference type="PROSITE" id="PS50004"/>
    </source>
</evidence>
<feature type="domain" description="C2" evidence="2">
    <location>
        <begin position="25"/>
        <end position="143"/>
    </location>
</feature>
<accession>A0A0L0DLG9</accession>
<dbReference type="AlphaFoldDB" id="A0A0L0DLG9"/>
<organism evidence="3 4">
    <name type="scientific">Thecamonas trahens ATCC 50062</name>
    <dbReference type="NCBI Taxonomy" id="461836"/>
    <lineage>
        <taxon>Eukaryota</taxon>
        <taxon>Apusozoa</taxon>
        <taxon>Apusomonadida</taxon>
        <taxon>Apusomonadidae</taxon>
        <taxon>Thecamonas</taxon>
    </lineage>
</organism>
<sequence>MAATHEETASAAGANGLAAEHATTDPDHDSDSDAADGATRKLTGRVVVHVYEARRVMDGEKERSLFVKIKYRGKKETTETANKSREPRFDYHAAFQLKDDDKDDVFTFEVIADKTLGNSTLGIVEYNLSQLDDDAVSTGAIWLPLVSRPGKDDPACGELRIKIALSMLRMTLVEARGLKAVSSNSASPYGFLRYDGKKYRTPVVKKSLSPTWEGAQMLAEATWKLPFVLGTHFAKLEMWSKGMLSSTFLGQARIRVAAYDVPDGAPPVDVWIPLLPRQADEEVSGEVRLRLESLEPPEDLAHTSREVPVDNALNHGTTLAATVDALPESERAKAMVGEQVEVEVLRLENVSDSAKVDPYVIVRYDDERFTTQVAPRQTSPAFNERHTFTLGKLSKKFPEHAVIGDVWDQHKISDTFLGRFKLAFDQLPMDGRWLELNGFELRGRRERLASGHDPDEVQGAAWIRARRAAIMVDILRASDLAAKDRNGASDPFVVASYGEDQSFRTAVVPKSLNPVWNTPLAFRYEIGHEILRFDVWDKDTLSNDYLGHVELRVGDFTDGRPHKAWYKLVRRDIDELVSGEICLQVQCTAVPTHAFDVGAVRI</sequence>
<name>A0A0L0DLG9_THETB</name>
<dbReference type="InterPro" id="IPR035892">
    <property type="entry name" value="C2_domain_sf"/>
</dbReference>
<dbReference type="eggNOG" id="KOG2059">
    <property type="taxonomic scope" value="Eukaryota"/>
</dbReference>
<keyword evidence="4" id="KW-1185">Reference proteome</keyword>
<feature type="region of interest" description="Disordered" evidence="1">
    <location>
        <begin position="1"/>
        <end position="38"/>
    </location>
</feature>
<dbReference type="Pfam" id="PF00168">
    <property type="entry name" value="C2"/>
    <property type="match status" value="4"/>
</dbReference>
<dbReference type="EMBL" id="GL349479">
    <property type="protein sequence ID" value="KNC53147.1"/>
    <property type="molecule type" value="Genomic_DNA"/>
</dbReference>
<protein>
    <submittedName>
        <fullName evidence="3">C2 domain-containing protein</fullName>
    </submittedName>
</protein>
<dbReference type="CDD" id="cd00030">
    <property type="entry name" value="C2"/>
    <property type="match status" value="4"/>
</dbReference>
<dbReference type="Proteomes" id="UP000054408">
    <property type="component" value="Unassembled WGS sequence"/>
</dbReference>
<feature type="compositionally biased region" description="Low complexity" evidence="1">
    <location>
        <begin position="9"/>
        <end position="21"/>
    </location>
</feature>
<dbReference type="PROSITE" id="PS50004">
    <property type="entry name" value="C2"/>
    <property type="match status" value="4"/>
</dbReference>
<evidence type="ECO:0000313" key="4">
    <source>
        <dbReference type="Proteomes" id="UP000054408"/>
    </source>
</evidence>
<evidence type="ECO:0000256" key="1">
    <source>
        <dbReference type="SAM" id="MobiDB-lite"/>
    </source>
</evidence>
<dbReference type="Gene3D" id="2.60.40.150">
    <property type="entry name" value="C2 domain"/>
    <property type="match status" value="4"/>
</dbReference>
<dbReference type="PANTHER" id="PTHR47264:SF3">
    <property type="entry name" value="SYNAPTOTAGMIN-5 ISOFORM X1"/>
    <property type="match status" value="1"/>
</dbReference>
<feature type="compositionally biased region" description="Basic and acidic residues" evidence="1">
    <location>
        <begin position="22"/>
        <end position="31"/>
    </location>
</feature>
<reference evidence="3 4" key="1">
    <citation type="submission" date="2010-05" db="EMBL/GenBank/DDBJ databases">
        <title>The Genome Sequence of Thecamonas trahens ATCC 50062.</title>
        <authorList>
            <consortium name="The Broad Institute Genome Sequencing Platform"/>
            <person name="Russ C."/>
            <person name="Cuomo C."/>
            <person name="Shea T."/>
            <person name="Young S.K."/>
            <person name="Zeng Q."/>
            <person name="Koehrsen M."/>
            <person name="Haas B."/>
            <person name="Borodovsky M."/>
            <person name="Guigo R."/>
            <person name="Alvarado L."/>
            <person name="Berlin A."/>
            <person name="Bochicchio J."/>
            <person name="Borenstein D."/>
            <person name="Chapman S."/>
            <person name="Chen Z."/>
            <person name="Freedman E."/>
            <person name="Gellesch M."/>
            <person name="Goldberg J."/>
            <person name="Griggs A."/>
            <person name="Gujja S."/>
            <person name="Heilman E."/>
            <person name="Heiman D."/>
            <person name="Hepburn T."/>
            <person name="Howarth C."/>
            <person name="Jen D."/>
            <person name="Larson L."/>
            <person name="Mehta T."/>
            <person name="Park D."/>
            <person name="Pearson M."/>
            <person name="Roberts A."/>
            <person name="Saif S."/>
            <person name="Shenoy N."/>
            <person name="Sisk P."/>
            <person name="Stolte C."/>
            <person name="Sykes S."/>
            <person name="Thomson T."/>
            <person name="Walk T."/>
            <person name="White J."/>
            <person name="Yandava C."/>
            <person name="Burger G."/>
            <person name="Gray M.W."/>
            <person name="Holland P.W.H."/>
            <person name="King N."/>
            <person name="Lang F.B.F."/>
            <person name="Roger A.J."/>
            <person name="Ruiz-Trillo I."/>
            <person name="Lander E."/>
            <person name="Nusbaum C."/>
        </authorList>
    </citation>
    <scope>NUCLEOTIDE SEQUENCE [LARGE SCALE GENOMIC DNA]</scope>
    <source>
        <strain evidence="3 4">ATCC 50062</strain>
    </source>
</reference>
<dbReference type="InterPro" id="IPR000008">
    <property type="entry name" value="C2_dom"/>
</dbReference>
<feature type="domain" description="C2" evidence="2">
    <location>
        <begin position="319"/>
        <end position="438"/>
    </location>
</feature>
<dbReference type="SUPFAM" id="SSF49562">
    <property type="entry name" value="C2 domain (Calcium/lipid-binding domain, CaLB)"/>
    <property type="match status" value="4"/>
</dbReference>
<proteinExistence type="predicted"/>
<feature type="domain" description="C2" evidence="2">
    <location>
        <begin position="148"/>
        <end position="272"/>
    </location>
</feature>